<keyword evidence="5" id="KW-1278">Translocase</keyword>
<dbReference type="InterPro" id="IPR003593">
    <property type="entry name" value="AAA+_ATPase"/>
</dbReference>
<keyword evidence="3" id="KW-0201">Cytochrome c-type biogenesis</keyword>
<keyword evidence="2" id="KW-0547">Nucleotide-binding</keyword>
<evidence type="ECO:0000313" key="9">
    <source>
        <dbReference type="Proteomes" id="UP001367771"/>
    </source>
</evidence>
<keyword evidence="6" id="KW-0472">Membrane</keyword>
<dbReference type="PANTHER" id="PTHR43499">
    <property type="entry name" value="ABC TRANSPORTER I FAMILY MEMBER 1"/>
    <property type="match status" value="1"/>
</dbReference>
<evidence type="ECO:0000256" key="4">
    <source>
        <dbReference type="ARBA" id="ARBA00022840"/>
    </source>
</evidence>
<evidence type="ECO:0000256" key="3">
    <source>
        <dbReference type="ARBA" id="ARBA00022748"/>
    </source>
</evidence>
<evidence type="ECO:0000256" key="6">
    <source>
        <dbReference type="ARBA" id="ARBA00023136"/>
    </source>
</evidence>
<dbReference type="GO" id="GO:0005524">
    <property type="term" value="F:ATP binding"/>
    <property type="evidence" value="ECO:0007669"/>
    <property type="project" value="UniProtKB-KW"/>
</dbReference>
<keyword evidence="1" id="KW-0813">Transport</keyword>
<proteinExistence type="predicted"/>
<dbReference type="InterPro" id="IPR027417">
    <property type="entry name" value="P-loop_NTPase"/>
</dbReference>
<reference evidence="8 9" key="1">
    <citation type="journal article" date="2013" name="Int. J. Syst. Evol. Microbiol.">
        <title>Sphingomonas kyungheensis sp. nov., a bacterium with ginsenoside-converting activity isolated from soil of a ginseng field.</title>
        <authorList>
            <person name="Son H.M."/>
            <person name="Yang J.E."/>
            <person name="Park Y."/>
            <person name="Han C.K."/>
            <person name="Kim S.G."/>
            <person name="Kook M."/>
            <person name="Yi T.H."/>
        </authorList>
    </citation>
    <scope>NUCLEOTIDE SEQUENCE [LARGE SCALE GENOMIC DNA]</scope>
    <source>
        <strain evidence="8 9">LMG 26582</strain>
    </source>
</reference>
<name>A0ABU8H5B7_9SPHN</name>
<dbReference type="Pfam" id="PF00005">
    <property type="entry name" value="ABC_tran"/>
    <property type="match status" value="1"/>
</dbReference>
<dbReference type="PROSITE" id="PS50893">
    <property type="entry name" value="ABC_TRANSPORTER_2"/>
    <property type="match status" value="1"/>
</dbReference>
<dbReference type="EMBL" id="JBBBDM010000007">
    <property type="protein sequence ID" value="MEI5688146.1"/>
    <property type="molecule type" value="Genomic_DNA"/>
</dbReference>
<dbReference type="RefSeq" id="WP_037531592.1">
    <property type="nucleotide sequence ID" value="NZ_JBBBDM010000007.1"/>
</dbReference>
<evidence type="ECO:0000256" key="1">
    <source>
        <dbReference type="ARBA" id="ARBA00022448"/>
    </source>
</evidence>
<organism evidence="8 9">
    <name type="scientific">Sphingomonas kyungheensis</name>
    <dbReference type="NCBI Taxonomy" id="1069987"/>
    <lineage>
        <taxon>Bacteria</taxon>
        <taxon>Pseudomonadati</taxon>
        <taxon>Pseudomonadota</taxon>
        <taxon>Alphaproteobacteria</taxon>
        <taxon>Sphingomonadales</taxon>
        <taxon>Sphingomonadaceae</taxon>
        <taxon>Sphingomonas</taxon>
    </lineage>
</organism>
<gene>
    <name evidence="8" type="primary">ccmA</name>
    <name evidence="8" type="ORF">V8201_13735</name>
</gene>
<accession>A0ABU8H5B7</accession>
<evidence type="ECO:0000313" key="8">
    <source>
        <dbReference type="EMBL" id="MEI5688146.1"/>
    </source>
</evidence>
<dbReference type="NCBIfam" id="TIGR01189">
    <property type="entry name" value="ccmA"/>
    <property type="match status" value="1"/>
</dbReference>
<evidence type="ECO:0000256" key="5">
    <source>
        <dbReference type="ARBA" id="ARBA00022967"/>
    </source>
</evidence>
<comment type="caution">
    <text evidence="8">The sequence shown here is derived from an EMBL/GenBank/DDBJ whole genome shotgun (WGS) entry which is preliminary data.</text>
</comment>
<sequence length="184" mass="18565">MTALRLADVACRRGGRELFAGIGVALDAGEAALVSGANGVGKSSLLRIAAGLLRPAAGTVTRDGAVALLGEAHALDPELPLARALRFWIGSRVSMALAALALEPLAEVPVAMLSTGQRRRAGMARIVGADAPIWLLDEPANGLDKAGVARIAALIATHRAAGGIAVVATHQPIALPDALQVALG</sequence>
<evidence type="ECO:0000259" key="7">
    <source>
        <dbReference type="PROSITE" id="PS50893"/>
    </source>
</evidence>
<keyword evidence="4 8" id="KW-0067">ATP-binding</keyword>
<evidence type="ECO:0000256" key="2">
    <source>
        <dbReference type="ARBA" id="ARBA00022741"/>
    </source>
</evidence>
<protein>
    <submittedName>
        <fullName evidence="8">Heme ABC exporter ATP-binding protein CcmA</fullName>
    </submittedName>
</protein>
<feature type="domain" description="ABC transporter" evidence="7">
    <location>
        <begin position="4"/>
        <end position="181"/>
    </location>
</feature>
<dbReference type="InterPro" id="IPR003439">
    <property type="entry name" value="ABC_transporter-like_ATP-bd"/>
</dbReference>
<dbReference type="Proteomes" id="UP001367771">
    <property type="component" value="Unassembled WGS sequence"/>
</dbReference>
<dbReference type="Gene3D" id="3.40.50.300">
    <property type="entry name" value="P-loop containing nucleotide triphosphate hydrolases"/>
    <property type="match status" value="1"/>
</dbReference>
<dbReference type="SMART" id="SM00382">
    <property type="entry name" value="AAA"/>
    <property type="match status" value="1"/>
</dbReference>
<dbReference type="SUPFAM" id="SSF52540">
    <property type="entry name" value="P-loop containing nucleoside triphosphate hydrolases"/>
    <property type="match status" value="1"/>
</dbReference>
<keyword evidence="9" id="KW-1185">Reference proteome</keyword>
<dbReference type="InterPro" id="IPR005895">
    <property type="entry name" value="ABC_transptr_haem_export_CcmA"/>
</dbReference>
<dbReference type="PANTHER" id="PTHR43499:SF1">
    <property type="entry name" value="ABC TRANSPORTER I FAMILY MEMBER 1"/>
    <property type="match status" value="1"/>
</dbReference>